<evidence type="ECO:0000256" key="1">
    <source>
        <dbReference type="SAM" id="MobiDB-lite"/>
    </source>
</evidence>
<accession>A0A5K3F4A8</accession>
<protein>
    <submittedName>
        <fullName evidence="2">AGC-kinase C-terminal domain-containing protein</fullName>
    </submittedName>
</protein>
<proteinExistence type="predicted"/>
<name>A0A5K3F4A8_MESCO</name>
<reference evidence="2" key="1">
    <citation type="submission" date="2019-11" db="UniProtKB">
        <authorList>
            <consortium name="WormBaseParasite"/>
        </authorList>
    </citation>
    <scope>IDENTIFICATION</scope>
</reference>
<organism evidence="2">
    <name type="scientific">Mesocestoides corti</name>
    <name type="common">Flatworm</name>
    <dbReference type="NCBI Taxonomy" id="53468"/>
    <lineage>
        <taxon>Eukaryota</taxon>
        <taxon>Metazoa</taxon>
        <taxon>Spiralia</taxon>
        <taxon>Lophotrochozoa</taxon>
        <taxon>Platyhelminthes</taxon>
        <taxon>Cestoda</taxon>
        <taxon>Eucestoda</taxon>
        <taxon>Cyclophyllidea</taxon>
        <taxon>Mesocestoididae</taxon>
        <taxon>Mesocestoides</taxon>
    </lineage>
</organism>
<evidence type="ECO:0000313" key="2">
    <source>
        <dbReference type="WBParaSite" id="MCU_004746-RA"/>
    </source>
</evidence>
<sequence length="103" mass="10927">SSVGFITSSSRLPGAASRTTTVSGLSRARGGVAARCAPSDSEFEPLMLGEGGDEIDTSPPQRSHRSDRLMPDTPWDDEGASDDGNYVFVRPDFISVPQDSPKL</sequence>
<dbReference type="AlphaFoldDB" id="A0A5K3F4A8"/>
<feature type="region of interest" description="Disordered" evidence="1">
    <location>
        <begin position="1"/>
        <end position="86"/>
    </location>
</feature>
<feature type="compositionally biased region" description="Polar residues" evidence="1">
    <location>
        <begin position="1"/>
        <end position="24"/>
    </location>
</feature>
<dbReference type="WBParaSite" id="MCU_004746-RA">
    <property type="protein sequence ID" value="MCU_004746-RA"/>
    <property type="gene ID" value="MCU_004746"/>
</dbReference>